<evidence type="ECO:0000256" key="1">
    <source>
        <dbReference type="ARBA" id="ARBA00006787"/>
    </source>
</evidence>
<accession>A0A2S2FHT1</accession>
<proteinExistence type="inferred from homology"/>
<keyword evidence="2 5" id="KW-0479">Metal-binding</keyword>
<dbReference type="InterPro" id="IPR004294">
    <property type="entry name" value="Carotenoid_Oase"/>
</dbReference>
<dbReference type="PANTHER" id="PTHR10543:SF89">
    <property type="entry name" value="CAROTENOID 9,10(9',10')-CLEAVAGE DIOXYGENASE 1"/>
    <property type="match status" value="1"/>
</dbReference>
<reference evidence="6" key="1">
    <citation type="submission" date="2019-08" db="EMBL/GenBank/DDBJ databases">
        <title>The complete genome of Acinetobacter defluvii strain WCHAD010030.</title>
        <authorList>
            <person name="Hu Y."/>
            <person name="Qin J."/>
            <person name="Feng Y."/>
            <person name="Zong Z."/>
        </authorList>
    </citation>
    <scope>NUCLEOTIDE SEQUENCE</scope>
    <source>
        <strain evidence="6">WCHA30</strain>
    </source>
</reference>
<comment type="cofactor">
    <cofactor evidence="5">
        <name>Fe(2+)</name>
        <dbReference type="ChEBI" id="CHEBI:29033"/>
    </cofactor>
    <text evidence="5">Binds 1 Fe(2+) ion per subunit.</text>
</comment>
<dbReference type="PANTHER" id="PTHR10543">
    <property type="entry name" value="BETA-CAROTENE DIOXYGENASE"/>
    <property type="match status" value="1"/>
</dbReference>
<gene>
    <name evidence="6" type="ORF">DJ533_13900</name>
</gene>
<dbReference type="KEGG" id="adv:DJ533_13900"/>
<dbReference type="STRING" id="1871111.GCA_001704615_01067"/>
<dbReference type="OrthoDB" id="6636843at2"/>
<feature type="binding site" evidence="5">
    <location>
        <position position="243"/>
    </location>
    <ligand>
        <name>Fe cation</name>
        <dbReference type="ChEBI" id="CHEBI:24875"/>
        <note>catalytic</note>
    </ligand>
</feature>
<dbReference type="Pfam" id="PF03055">
    <property type="entry name" value="RPE65"/>
    <property type="match status" value="1"/>
</dbReference>
<sequence length="491" mass="56777">MHHKKHNKTLHYPKMNRFISYKNKFQQWLIKLIGQMLRRRKTHQEVNIYQDKIYQPVKETEQYDLKVYGEIPKQLNGLLLRIGSNPIHVTQPRLFDWYLGDGMLHALELQNGQALSFKSTLLATDQVQQIKAQAQIQGFRRGAHDVVNTNIFAHAGQLWAVIEAGAFPICLDKQLNSLRYQLFNSDANLPFTAHPRKDRQTGHLHAICYDALKCKNAYYEVIDEEGQLIHFTEIELAHAPMIHDCLITEKEILVFDGPITFSVKHLLQGDSVPYTWNPKKMMRIGILPKYADAEQIVWVELEPCFVFHAANAYRTDQEQIIIDVLVHHDDFRHAQYAAYELQNAQLERWSVDLATQQLHREVLDSQVQEFPKIDERFTGLSYRYLYTLKFRHPEAFNQMCIHDLLLKTSIPYDFGLGWGVGEVTFTPETVESAEGCGYLMAYVHRLDGAAAKVAILKVNGLEIQLQAEIDLGVHIPLGFHCNWVNDFELSN</sequence>
<organism evidence="6 7">
    <name type="scientific">Acinetobacter defluvii</name>
    <dbReference type="NCBI Taxonomy" id="1871111"/>
    <lineage>
        <taxon>Bacteria</taxon>
        <taxon>Pseudomonadati</taxon>
        <taxon>Pseudomonadota</taxon>
        <taxon>Gammaproteobacteria</taxon>
        <taxon>Moraxellales</taxon>
        <taxon>Moraxellaceae</taxon>
        <taxon>Acinetobacter</taxon>
    </lineage>
</organism>
<evidence type="ECO:0000256" key="4">
    <source>
        <dbReference type="ARBA" id="ARBA00023004"/>
    </source>
</evidence>
<dbReference type="EMBL" id="CP029397">
    <property type="protein sequence ID" value="AWL30531.1"/>
    <property type="molecule type" value="Genomic_DNA"/>
</dbReference>
<dbReference type="AlphaFoldDB" id="A0A2S2FHT1"/>
<dbReference type="GO" id="GO:0016121">
    <property type="term" value="P:carotene catabolic process"/>
    <property type="evidence" value="ECO:0007669"/>
    <property type="project" value="TreeGrafter"/>
</dbReference>
<dbReference type="Proteomes" id="UP000245977">
    <property type="component" value="Chromosome"/>
</dbReference>
<keyword evidence="4 5" id="KW-0408">Iron</keyword>
<name>A0A2S2FHT1_9GAMM</name>
<feature type="binding site" evidence="5">
    <location>
        <position position="194"/>
    </location>
    <ligand>
        <name>Fe cation</name>
        <dbReference type="ChEBI" id="CHEBI:24875"/>
        <note>catalytic</note>
    </ligand>
</feature>
<feature type="binding site" evidence="5">
    <location>
        <position position="480"/>
    </location>
    <ligand>
        <name>Fe cation</name>
        <dbReference type="ChEBI" id="CHEBI:24875"/>
        <note>catalytic</note>
    </ligand>
</feature>
<protein>
    <submittedName>
        <fullName evidence="6">Carotenoid oxygenase</fullName>
    </submittedName>
</protein>
<evidence type="ECO:0000313" key="7">
    <source>
        <dbReference type="Proteomes" id="UP000245977"/>
    </source>
</evidence>
<evidence type="ECO:0000256" key="2">
    <source>
        <dbReference type="ARBA" id="ARBA00022723"/>
    </source>
</evidence>
<dbReference type="GO" id="GO:0046872">
    <property type="term" value="F:metal ion binding"/>
    <property type="evidence" value="ECO:0007669"/>
    <property type="project" value="UniProtKB-KW"/>
</dbReference>
<evidence type="ECO:0000256" key="3">
    <source>
        <dbReference type="ARBA" id="ARBA00023002"/>
    </source>
</evidence>
<keyword evidence="7" id="KW-1185">Reference proteome</keyword>
<keyword evidence="3" id="KW-0560">Oxidoreductase</keyword>
<evidence type="ECO:0000313" key="6">
    <source>
        <dbReference type="EMBL" id="AWL30531.1"/>
    </source>
</evidence>
<comment type="similarity">
    <text evidence="1">Belongs to the carotenoid oxygenase family.</text>
</comment>
<evidence type="ECO:0000256" key="5">
    <source>
        <dbReference type="PIRSR" id="PIRSR604294-1"/>
    </source>
</evidence>
<feature type="binding site" evidence="5">
    <location>
        <position position="308"/>
    </location>
    <ligand>
        <name>Fe cation</name>
        <dbReference type="ChEBI" id="CHEBI:24875"/>
        <note>catalytic</note>
    </ligand>
</feature>
<dbReference type="GO" id="GO:0010436">
    <property type="term" value="F:carotenoid dioxygenase activity"/>
    <property type="evidence" value="ECO:0007669"/>
    <property type="project" value="TreeGrafter"/>
</dbReference>